<proteinExistence type="inferred from homology"/>
<dbReference type="CDD" id="cd00567">
    <property type="entry name" value="ACAD"/>
    <property type="match status" value="1"/>
</dbReference>
<dbReference type="Pfam" id="PF02771">
    <property type="entry name" value="Acyl-CoA_dh_N"/>
    <property type="match status" value="1"/>
</dbReference>
<dbReference type="SUPFAM" id="SSF47203">
    <property type="entry name" value="Acyl-CoA dehydrogenase C-terminal domain-like"/>
    <property type="match status" value="1"/>
</dbReference>
<keyword evidence="5" id="KW-0560">Oxidoreductase</keyword>
<dbReference type="Gene3D" id="1.10.540.10">
    <property type="entry name" value="Acyl-CoA dehydrogenase/oxidase, N-terminal domain"/>
    <property type="match status" value="1"/>
</dbReference>
<gene>
    <name evidence="9" type="ORF">SAMN04490357_0496</name>
</gene>
<reference evidence="9 10" key="1">
    <citation type="submission" date="2016-10" db="EMBL/GenBank/DDBJ databases">
        <authorList>
            <person name="de Groot N.N."/>
        </authorList>
    </citation>
    <scope>NUCLEOTIDE SEQUENCE [LARGE SCALE GENOMIC DNA]</scope>
    <source>
        <strain evidence="9 10">DSM 40306</strain>
    </source>
</reference>
<evidence type="ECO:0000313" key="10">
    <source>
        <dbReference type="Proteomes" id="UP000182375"/>
    </source>
</evidence>
<accession>A0A1H4MJP3</accession>
<dbReference type="InterPro" id="IPR009075">
    <property type="entry name" value="AcylCo_DH/oxidase_C"/>
</dbReference>
<dbReference type="Pfam" id="PF02770">
    <property type="entry name" value="Acyl-CoA_dh_M"/>
    <property type="match status" value="1"/>
</dbReference>
<dbReference type="STRING" id="67331.SAMN04490357_0496"/>
<protein>
    <submittedName>
        <fullName evidence="9">Acyl-CoA dehydrogenase</fullName>
    </submittedName>
</protein>
<sequence>MPQPAHSVQTPDTVQGLDAVIRDVVEPLAEQVDQAGAFPRDGVRALAAAGALGLLSDPEFGGSGADLRQAAGVVERLAGVCGSTAMVLLMHYAAVSVIEAHGPETVRRAIAEGRHLSTLAFSEKGSRSHFWAPVGTAAQDGSGDVLLNARKSWVTSAGEADSYVWSSRPLRAAGPMTLWLVPSDSAGLEVHGDYDGFGLRGNASSPVGAKDVRVPETARLAADGQGLATALELALPRFLVLSAAFCTGVSEALLTLAAEHLRTTRLEHLRQTLAEQPLARRDYALLRLRADAARTFLDDTLAALDTGRPDATSRVLQVKALAAETTAEVADGVMRLCGGSAFRRELGVERRFRDALAARVMAPTTEALYDFCGRAGLGLPLFEEAR</sequence>
<evidence type="ECO:0000256" key="2">
    <source>
        <dbReference type="ARBA" id="ARBA00009347"/>
    </source>
</evidence>
<dbReference type="InterPro" id="IPR009100">
    <property type="entry name" value="AcylCoA_DH/oxidase_NM_dom_sf"/>
</dbReference>
<dbReference type="Pfam" id="PF00441">
    <property type="entry name" value="Acyl-CoA_dh_1"/>
    <property type="match status" value="1"/>
</dbReference>
<keyword evidence="3 5" id="KW-0285">Flavoprotein</keyword>
<evidence type="ECO:0000256" key="5">
    <source>
        <dbReference type="RuleBase" id="RU362125"/>
    </source>
</evidence>
<dbReference type="PANTHER" id="PTHR43831">
    <property type="entry name" value="ISOBUTYRYL-COA DEHYDROGENASE"/>
    <property type="match status" value="1"/>
</dbReference>
<organism evidence="9 10">
    <name type="scientific">Streptomyces misionensis</name>
    <dbReference type="NCBI Taxonomy" id="67331"/>
    <lineage>
        <taxon>Bacteria</taxon>
        <taxon>Bacillati</taxon>
        <taxon>Actinomycetota</taxon>
        <taxon>Actinomycetes</taxon>
        <taxon>Kitasatosporales</taxon>
        <taxon>Streptomycetaceae</taxon>
        <taxon>Streptomyces</taxon>
    </lineage>
</organism>
<comment type="similarity">
    <text evidence="2 5">Belongs to the acyl-CoA dehydrogenase family.</text>
</comment>
<keyword evidence="4 5" id="KW-0274">FAD</keyword>
<dbReference type="Gene3D" id="1.20.140.10">
    <property type="entry name" value="Butyryl-CoA Dehydrogenase, subunit A, domain 3"/>
    <property type="match status" value="1"/>
</dbReference>
<dbReference type="PANTHER" id="PTHR43831:SF1">
    <property type="entry name" value="ISOBUTYRYL-COA DEHYDROGENASE, MITOCHONDRIAL"/>
    <property type="match status" value="1"/>
</dbReference>
<dbReference type="Gene3D" id="2.40.110.10">
    <property type="entry name" value="Butyryl-CoA Dehydrogenase, subunit A, domain 2"/>
    <property type="match status" value="1"/>
</dbReference>
<evidence type="ECO:0000259" key="6">
    <source>
        <dbReference type="Pfam" id="PF00441"/>
    </source>
</evidence>
<evidence type="ECO:0000259" key="8">
    <source>
        <dbReference type="Pfam" id="PF02771"/>
    </source>
</evidence>
<dbReference type="GeneID" id="95509772"/>
<dbReference type="EMBL" id="FNTD01000004">
    <property type="protein sequence ID" value="SEB82984.1"/>
    <property type="molecule type" value="Genomic_DNA"/>
</dbReference>
<dbReference type="SUPFAM" id="SSF56645">
    <property type="entry name" value="Acyl-CoA dehydrogenase NM domain-like"/>
    <property type="match status" value="1"/>
</dbReference>
<name>A0A1H4MJP3_9ACTN</name>
<dbReference type="Proteomes" id="UP000182375">
    <property type="component" value="Unassembled WGS sequence"/>
</dbReference>
<dbReference type="InterPro" id="IPR013786">
    <property type="entry name" value="AcylCoA_DH/ox_N"/>
</dbReference>
<dbReference type="InterPro" id="IPR046373">
    <property type="entry name" value="Acyl-CoA_Oxase/DH_mid-dom_sf"/>
</dbReference>
<dbReference type="GO" id="GO:0016627">
    <property type="term" value="F:oxidoreductase activity, acting on the CH-CH group of donors"/>
    <property type="evidence" value="ECO:0007669"/>
    <property type="project" value="InterPro"/>
</dbReference>
<dbReference type="RefSeq" id="WP_074990288.1">
    <property type="nucleotide sequence ID" value="NZ_FNTD01000004.1"/>
</dbReference>
<evidence type="ECO:0000256" key="4">
    <source>
        <dbReference type="ARBA" id="ARBA00022827"/>
    </source>
</evidence>
<dbReference type="GO" id="GO:0050660">
    <property type="term" value="F:flavin adenine dinucleotide binding"/>
    <property type="evidence" value="ECO:0007669"/>
    <property type="project" value="InterPro"/>
</dbReference>
<dbReference type="InterPro" id="IPR037069">
    <property type="entry name" value="AcylCoA_DH/ox_N_sf"/>
</dbReference>
<evidence type="ECO:0000256" key="3">
    <source>
        <dbReference type="ARBA" id="ARBA00022630"/>
    </source>
</evidence>
<evidence type="ECO:0000256" key="1">
    <source>
        <dbReference type="ARBA" id="ARBA00001974"/>
    </source>
</evidence>
<feature type="domain" description="Acyl-CoA oxidase/dehydrogenase middle" evidence="7">
    <location>
        <begin position="119"/>
        <end position="212"/>
    </location>
</feature>
<evidence type="ECO:0000259" key="7">
    <source>
        <dbReference type="Pfam" id="PF02770"/>
    </source>
</evidence>
<evidence type="ECO:0000313" key="9">
    <source>
        <dbReference type="EMBL" id="SEB82984.1"/>
    </source>
</evidence>
<dbReference type="PIRSF" id="PIRSF016578">
    <property type="entry name" value="HsaA"/>
    <property type="match status" value="1"/>
</dbReference>
<dbReference type="InterPro" id="IPR006091">
    <property type="entry name" value="Acyl-CoA_Oxase/DH_mid-dom"/>
</dbReference>
<feature type="domain" description="Acyl-CoA dehydrogenase/oxidase N-terminal" evidence="8">
    <location>
        <begin position="19"/>
        <end position="109"/>
    </location>
</feature>
<comment type="cofactor">
    <cofactor evidence="1 5">
        <name>FAD</name>
        <dbReference type="ChEBI" id="CHEBI:57692"/>
    </cofactor>
</comment>
<dbReference type="AlphaFoldDB" id="A0A1H4MJP3"/>
<dbReference type="InterPro" id="IPR052547">
    <property type="entry name" value="Mito_Isobutyryl-CoADH"/>
</dbReference>
<dbReference type="InterPro" id="IPR036250">
    <property type="entry name" value="AcylCo_DH-like_C"/>
</dbReference>
<feature type="domain" description="Acyl-CoA dehydrogenase/oxidase C-terminal" evidence="6">
    <location>
        <begin position="226"/>
        <end position="374"/>
    </location>
</feature>